<feature type="compositionally biased region" description="Basic and acidic residues" evidence="1">
    <location>
        <begin position="364"/>
        <end position="377"/>
    </location>
</feature>
<sequence length="468" mass="49554">MVSPSSATTHTAPAPAPASTTSAIESHPGPATVYETYTISGSPPPTSTTTTRIVTADSTQTYLLGPLTTTFTAPSRCNQAYWFSSSSRVYDPTLGQICTNVGGQADYNQDTSCLPPVKSTILGSLVGGSDILYTTYNYKGYYSPGIACPAGYSTACAAQAGADGIRSALSSIQSFGFVYAATADETVMDLIRGYQCTSLLSTQWCQRVIASTTQPLVTCMNGTNGAPASTTTLFILPTTVTLSSSDTLLSTEVTATTNLTTLSMLATMIQINFQATDLTSTATLSSSSSFSTLSSTSLPTYPTSTDSGSSSGSNNHHKTTTIAISVVIPCVAVLIAASLGWLWYRRRARKQQPSTAYQAVKSSEPTEMRGDPSRHEMEGSPVAYEMANANLGSVMHEIASLGTSLGFKWASFKASPPCSKGKTNSRQRQSIMAVLDREQQTHGPVNADEIHGRWMALTQAFTYYVSKE</sequence>
<name>A0A093VHD2_TALMA</name>
<feature type="compositionally biased region" description="Polar residues" evidence="1">
    <location>
        <begin position="353"/>
        <end position="363"/>
    </location>
</feature>
<keyword evidence="2" id="KW-0472">Membrane</keyword>
<protein>
    <submittedName>
        <fullName evidence="3">Uncharacterized protein</fullName>
    </submittedName>
</protein>
<feature type="region of interest" description="Disordered" evidence="1">
    <location>
        <begin position="353"/>
        <end position="377"/>
    </location>
</feature>
<evidence type="ECO:0000313" key="3">
    <source>
        <dbReference type="EMBL" id="KFX49399.1"/>
    </source>
</evidence>
<feature type="transmembrane region" description="Helical" evidence="2">
    <location>
        <begin position="322"/>
        <end position="344"/>
    </location>
</feature>
<keyword evidence="2" id="KW-0812">Transmembrane</keyword>
<reference evidence="3" key="1">
    <citation type="journal article" date="2014" name="PLoS Genet.">
        <title>Signature Gene Expression Reveals Novel Clues to the Molecular Mechanisms of Dimorphic Transition in Penicillium marneffei.</title>
        <authorList>
            <person name="Yang E."/>
            <person name="Wang G."/>
            <person name="Cai J."/>
            <person name="Woo P.C."/>
            <person name="Lau S.K."/>
            <person name="Yuen K.-Y."/>
            <person name="Chow W.-N."/>
            <person name="Lin X."/>
        </authorList>
    </citation>
    <scope>NUCLEOTIDE SEQUENCE [LARGE SCALE GENOMIC DNA]</scope>
    <source>
        <strain evidence="3">PM1</strain>
    </source>
</reference>
<evidence type="ECO:0000256" key="1">
    <source>
        <dbReference type="SAM" id="MobiDB-lite"/>
    </source>
</evidence>
<evidence type="ECO:0000256" key="2">
    <source>
        <dbReference type="SAM" id="Phobius"/>
    </source>
</evidence>
<dbReference type="eggNOG" id="ENOG502ST51">
    <property type="taxonomic scope" value="Eukaryota"/>
</dbReference>
<comment type="caution">
    <text evidence="3">The sequence shown here is derived from an EMBL/GenBank/DDBJ whole genome shotgun (WGS) entry which is preliminary data.</text>
</comment>
<feature type="region of interest" description="Disordered" evidence="1">
    <location>
        <begin position="1"/>
        <end position="27"/>
    </location>
</feature>
<gene>
    <name evidence="3" type="ORF">GQ26_0090630</name>
</gene>
<keyword evidence="2" id="KW-1133">Transmembrane helix</keyword>
<dbReference type="HOGENOM" id="CLU_683529_0_0_1"/>
<dbReference type="AlphaFoldDB" id="A0A093VHD2"/>
<feature type="compositionally biased region" description="Low complexity" evidence="1">
    <location>
        <begin position="1"/>
        <end position="23"/>
    </location>
</feature>
<dbReference type="EMBL" id="JPOX01000009">
    <property type="protein sequence ID" value="KFX49399.1"/>
    <property type="molecule type" value="Genomic_DNA"/>
</dbReference>
<proteinExistence type="predicted"/>
<accession>A0A093VHD2</accession>
<dbReference type="CDD" id="cd12087">
    <property type="entry name" value="TM_EGFR-like"/>
    <property type="match status" value="1"/>
</dbReference>
<organism evidence="3">
    <name type="scientific">Talaromyces marneffei PM1</name>
    <dbReference type="NCBI Taxonomy" id="1077442"/>
    <lineage>
        <taxon>Eukaryota</taxon>
        <taxon>Fungi</taxon>
        <taxon>Dikarya</taxon>
        <taxon>Ascomycota</taxon>
        <taxon>Pezizomycotina</taxon>
        <taxon>Eurotiomycetes</taxon>
        <taxon>Eurotiomycetidae</taxon>
        <taxon>Eurotiales</taxon>
        <taxon>Trichocomaceae</taxon>
        <taxon>Talaromyces</taxon>
        <taxon>Talaromyces sect. Talaromyces</taxon>
    </lineage>
</organism>